<accession>A0A5D2CQ63</accession>
<dbReference type="EMBL" id="CM017705">
    <property type="protein sequence ID" value="TYG70868.1"/>
    <property type="molecule type" value="Genomic_DNA"/>
</dbReference>
<sequence length="99" mass="11321">MNPNRSNDTDSHVHSWSSNHLQIEGCTNVDGVAAKLTDLYFMLLNICGRKFSTISIARRLVGHDRTKHIEFDYSTCKLDMEDIFKPARGRVLEDLNKNP</sequence>
<evidence type="ECO:0000313" key="2">
    <source>
        <dbReference type="Proteomes" id="UP000323506"/>
    </source>
</evidence>
<proteinExistence type="predicted"/>
<dbReference type="Proteomes" id="UP000323506">
    <property type="component" value="Chromosome D05"/>
</dbReference>
<gene>
    <name evidence="1" type="ORF">ES288_D05G349000v1</name>
</gene>
<dbReference type="AlphaFoldDB" id="A0A5D2CQ63"/>
<protein>
    <submittedName>
        <fullName evidence="1">Uncharacterized protein</fullName>
    </submittedName>
</protein>
<name>A0A5D2CQ63_GOSDA</name>
<reference evidence="1 2" key="1">
    <citation type="submission" date="2019-06" db="EMBL/GenBank/DDBJ databases">
        <title>WGS assembly of Gossypium darwinii.</title>
        <authorList>
            <person name="Chen Z.J."/>
            <person name="Sreedasyam A."/>
            <person name="Ando A."/>
            <person name="Song Q."/>
            <person name="De L."/>
            <person name="Hulse-Kemp A."/>
            <person name="Ding M."/>
            <person name="Ye W."/>
            <person name="Kirkbride R."/>
            <person name="Jenkins J."/>
            <person name="Plott C."/>
            <person name="Lovell J."/>
            <person name="Lin Y.-M."/>
            <person name="Vaughn R."/>
            <person name="Liu B."/>
            <person name="Li W."/>
            <person name="Simpson S."/>
            <person name="Scheffler B."/>
            <person name="Saski C."/>
            <person name="Grover C."/>
            <person name="Hu G."/>
            <person name="Conover J."/>
            <person name="Carlson J."/>
            <person name="Shu S."/>
            <person name="Boston L."/>
            <person name="Williams M."/>
            <person name="Peterson D."/>
            <person name="Mcgee K."/>
            <person name="Jones D."/>
            <person name="Wendel J."/>
            <person name="Stelly D."/>
            <person name="Grimwood J."/>
            <person name="Schmutz J."/>
        </authorList>
    </citation>
    <scope>NUCLEOTIDE SEQUENCE [LARGE SCALE GENOMIC DNA]</scope>
    <source>
        <strain evidence="1">1808015.09</strain>
    </source>
</reference>
<evidence type="ECO:0000313" key="1">
    <source>
        <dbReference type="EMBL" id="TYG70868.1"/>
    </source>
</evidence>
<keyword evidence="2" id="KW-1185">Reference proteome</keyword>
<organism evidence="1 2">
    <name type="scientific">Gossypium darwinii</name>
    <name type="common">Darwin's cotton</name>
    <name type="synonym">Gossypium barbadense var. darwinii</name>
    <dbReference type="NCBI Taxonomy" id="34276"/>
    <lineage>
        <taxon>Eukaryota</taxon>
        <taxon>Viridiplantae</taxon>
        <taxon>Streptophyta</taxon>
        <taxon>Embryophyta</taxon>
        <taxon>Tracheophyta</taxon>
        <taxon>Spermatophyta</taxon>
        <taxon>Magnoliopsida</taxon>
        <taxon>eudicotyledons</taxon>
        <taxon>Gunneridae</taxon>
        <taxon>Pentapetalae</taxon>
        <taxon>rosids</taxon>
        <taxon>malvids</taxon>
        <taxon>Malvales</taxon>
        <taxon>Malvaceae</taxon>
        <taxon>Malvoideae</taxon>
        <taxon>Gossypium</taxon>
    </lineage>
</organism>